<proteinExistence type="predicted"/>
<name>A0A1D8ITU2_9GAMM</name>
<dbReference type="RefSeq" id="WP_070080144.1">
    <property type="nucleotide sequence ID" value="NZ_CP017415.1"/>
</dbReference>
<dbReference type="Pfam" id="PF01965">
    <property type="entry name" value="DJ-1_PfpI"/>
    <property type="match status" value="1"/>
</dbReference>
<protein>
    <submittedName>
        <fullName evidence="2">Thiamine biosynthesis protein ThiJ</fullName>
    </submittedName>
</protein>
<keyword evidence="3" id="KW-1185">Reference proteome</keyword>
<dbReference type="PANTHER" id="PTHR43130:SF14">
    <property type="entry name" value="DJ-1_PFPI DOMAIN-CONTAINING PROTEIN"/>
    <property type="match status" value="1"/>
</dbReference>
<dbReference type="KEGG" id="aprs:BI364_15520"/>
<organism evidence="2 3">
    <name type="scientific">Acidihalobacter yilgarnensis</name>
    <dbReference type="NCBI Taxonomy" id="2819280"/>
    <lineage>
        <taxon>Bacteria</taxon>
        <taxon>Pseudomonadati</taxon>
        <taxon>Pseudomonadota</taxon>
        <taxon>Gammaproteobacteria</taxon>
        <taxon>Chromatiales</taxon>
        <taxon>Ectothiorhodospiraceae</taxon>
        <taxon>Acidihalobacter</taxon>
    </lineage>
</organism>
<dbReference type="PANTHER" id="PTHR43130">
    <property type="entry name" value="ARAC-FAMILY TRANSCRIPTIONAL REGULATOR"/>
    <property type="match status" value="1"/>
</dbReference>
<dbReference type="InterPro" id="IPR029062">
    <property type="entry name" value="Class_I_gatase-like"/>
</dbReference>
<accession>A0A1D8ITU2</accession>
<dbReference type="InterPro" id="IPR002818">
    <property type="entry name" value="DJ-1/PfpI"/>
</dbReference>
<evidence type="ECO:0000313" key="3">
    <source>
        <dbReference type="Proteomes" id="UP000095401"/>
    </source>
</evidence>
<dbReference type="Proteomes" id="UP000095401">
    <property type="component" value="Chromosome"/>
</dbReference>
<dbReference type="Gene3D" id="3.40.50.880">
    <property type="match status" value="1"/>
</dbReference>
<dbReference type="GO" id="GO:0006355">
    <property type="term" value="P:regulation of DNA-templated transcription"/>
    <property type="evidence" value="ECO:0007669"/>
    <property type="project" value="TreeGrafter"/>
</dbReference>
<dbReference type="EMBL" id="CP017415">
    <property type="protein sequence ID" value="AOU99805.1"/>
    <property type="molecule type" value="Genomic_DNA"/>
</dbReference>
<dbReference type="InterPro" id="IPR052158">
    <property type="entry name" value="INH-QAR"/>
</dbReference>
<sequence>MHAAILLFDEVEVLDFAGPFEVLSTASRLALRDGQPAPFEVFTVAETAAPVRARGGLQVNPDHALAQCPSPTLLLVPGGDVSGALQRPALIDWIARTGAQAKLTASVCTGAFLLAEAGLLRGRRVTTHWEDLGDLRDAYPDLDVVPGVRWVDAGDRVTSAGITAGIDMSLHLVARLAGEPLALRTARQMDFEWRREGE</sequence>
<evidence type="ECO:0000313" key="2">
    <source>
        <dbReference type="EMBL" id="AOU99805.1"/>
    </source>
</evidence>
<dbReference type="SUPFAM" id="SSF52317">
    <property type="entry name" value="Class I glutamine amidotransferase-like"/>
    <property type="match status" value="1"/>
</dbReference>
<dbReference type="AlphaFoldDB" id="A0A1D8ITU2"/>
<feature type="domain" description="DJ-1/PfpI" evidence="1">
    <location>
        <begin position="2"/>
        <end position="174"/>
    </location>
</feature>
<reference evidence="3" key="1">
    <citation type="submission" date="2016-09" db="EMBL/GenBank/DDBJ databases">
        <title>Acidihalobacter prosperus F5.</title>
        <authorList>
            <person name="Khaleque H.N."/>
            <person name="Ramsay J.P."/>
            <person name="Kaksonen A.H."/>
            <person name="Boxall N.J."/>
            <person name="Watkin E.L.J."/>
        </authorList>
    </citation>
    <scope>NUCLEOTIDE SEQUENCE [LARGE SCALE GENOMIC DNA]</scope>
    <source>
        <strain evidence="3">F5</strain>
    </source>
</reference>
<gene>
    <name evidence="2" type="ORF">BI364_15520</name>
</gene>
<dbReference type="CDD" id="cd03139">
    <property type="entry name" value="GATase1_PfpI_2"/>
    <property type="match status" value="1"/>
</dbReference>
<evidence type="ECO:0000259" key="1">
    <source>
        <dbReference type="Pfam" id="PF01965"/>
    </source>
</evidence>